<keyword evidence="4" id="KW-1185">Reference proteome</keyword>
<dbReference type="EMBL" id="VEPZ02001198">
    <property type="protein sequence ID" value="KAE8688023.1"/>
    <property type="molecule type" value="Genomic_DNA"/>
</dbReference>
<name>A0A6A2Z8T5_HIBSY</name>
<evidence type="ECO:0000313" key="4">
    <source>
        <dbReference type="Proteomes" id="UP000436088"/>
    </source>
</evidence>
<dbReference type="PANTHER" id="PTHR31286">
    <property type="entry name" value="GLYCINE-RICH CELL WALL STRUCTURAL PROTEIN 1.8-LIKE"/>
    <property type="match status" value="1"/>
</dbReference>
<organism evidence="3 4">
    <name type="scientific">Hibiscus syriacus</name>
    <name type="common">Rose of Sharon</name>
    <dbReference type="NCBI Taxonomy" id="106335"/>
    <lineage>
        <taxon>Eukaryota</taxon>
        <taxon>Viridiplantae</taxon>
        <taxon>Streptophyta</taxon>
        <taxon>Embryophyta</taxon>
        <taxon>Tracheophyta</taxon>
        <taxon>Spermatophyta</taxon>
        <taxon>Magnoliopsida</taxon>
        <taxon>eudicotyledons</taxon>
        <taxon>Gunneridae</taxon>
        <taxon>Pentapetalae</taxon>
        <taxon>rosids</taxon>
        <taxon>malvids</taxon>
        <taxon>Malvales</taxon>
        <taxon>Malvaceae</taxon>
        <taxon>Malvoideae</taxon>
        <taxon>Hibiscus</taxon>
    </lineage>
</organism>
<proteinExistence type="predicted"/>
<comment type="caution">
    <text evidence="3">The sequence shown here is derived from an EMBL/GenBank/DDBJ whole genome shotgun (WGS) entry which is preliminary data.</text>
</comment>
<evidence type="ECO:0000313" key="3">
    <source>
        <dbReference type="EMBL" id="KAE8688023.1"/>
    </source>
</evidence>
<sequence length="379" mass="42069">MMDLLFMVCGLTDYRVRGLDLGEFLPLGVSVEGGLYVLTEVRLGFLRADWYRRRLRRLFLRLGKSPILSVFQKTVNKLWGQEGSIEILFLAPSVYILNFPSKRVRDWVLESGPWHIQQKVLVLRKWMPGMLHDVLSLDSTPVWIKLWHVPLELYLQKGLEYIASAIGRPLYLDCATTLKQQLNFDKICVNIDAKIEISGSVMVGLGEVNMVDVGVELVWALSRCGHCNIFGHLGDQCVKKDVDVDSICGLIGMGGSGCNTPDPDTTLRLNSISTLPAVPILLFYGTDTYFGIDTILALWKFIFNCSIDTLSLGMNVSVSQFDGGVVVNLVGSSKKSFTIVFRNVGVGKGKCGGMNKKKHGRGVLKGGVSPPHDDYDLEH</sequence>
<evidence type="ECO:0000256" key="1">
    <source>
        <dbReference type="SAM" id="MobiDB-lite"/>
    </source>
</evidence>
<dbReference type="AlphaFoldDB" id="A0A6A2Z8T5"/>
<accession>A0A6A2Z8T5</accession>
<protein>
    <recommendedName>
        <fullName evidence="2">DUF4283 domain-containing protein</fullName>
    </recommendedName>
</protein>
<reference evidence="3" key="1">
    <citation type="submission" date="2019-09" db="EMBL/GenBank/DDBJ databases">
        <title>Draft genome information of white flower Hibiscus syriacus.</title>
        <authorList>
            <person name="Kim Y.-M."/>
        </authorList>
    </citation>
    <scope>NUCLEOTIDE SEQUENCE [LARGE SCALE GENOMIC DNA]</scope>
    <source>
        <strain evidence="3">YM2019G1</strain>
    </source>
</reference>
<feature type="region of interest" description="Disordered" evidence="1">
    <location>
        <begin position="359"/>
        <end position="379"/>
    </location>
</feature>
<dbReference type="Pfam" id="PF14111">
    <property type="entry name" value="DUF4283"/>
    <property type="match status" value="1"/>
</dbReference>
<evidence type="ECO:0000259" key="2">
    <source>
        <dbReference type="Pfam" id="PF14111"/>
    </source>
</evidence>
<gene>
    <name evidence="3" type="ORF">F3Y22_tig00111005pilonHSYRG00173</name>
</gene>
<dbReference type="InterPro" id="IPR040256">
    <property type="entry name" value="At4g02000-like"/>
</dbReference>
<feature type="domain" description="DUF4283" evidence="2">
    <location>
        <begin position="63"/>
        <end position="129"/>
    </location>
</feature>
<dbReference type="PANTHER" id="PTHR31286:SF165">
    <property type="entry name" value="DUF4283 DOMAIN-CONTAINING PROTEIN"/>
    <property type="match status" value="1"/>
</dbReference>
<dbReference type="Proteomes" id="UP000436088">
    <property type="component" value="Unassembled WGS sequence"/>
</dbReference>
<dbReference type="InterPro" id="IPR025558">
    <property type="entry name" value="DUF4283"/>
</dbReference>